<gene>
    <name evidence="5" type="ORF">PMACD_LOCUS3938</name>
</gene>
<evidence type="ECO:0000313" key="5">
    <source>
        <dbReference type="EMBL" id="CAF4809190.1"/>
    </source>
</evidence>
<dbReference type="PRINTS" id="PR00947">
    <property type="entry name" value="CUTICLE"/>
</dbReference>
<dbReference type="InterPro" id="IPR031311">
    <property type="entry name" value="CHIT_BIND_RR_consensus"/>
</dbReference>
<dbReference type="OrthoDB" id="7345025at2759"/>
<evidence type="ECO:0000256" key="3">
    <source>
        <dbReference type="PROSITE-ProRule" id="PRU00497"/>
    </source>
</evidence>
<dbReference type="GO" id="GO:0031012">
    <property type="term" value="C:extracellular matrix"/>
    <property type="evidence" value="ECO:0007669"/>
    <property type="project" value="TreeGrafter"/>
</dbReference>
<protein>
    <recommendedName>
        <fullName evidence="7">Cuticle protein</fullName>
    </recommendedName>
</protein>
<dbReference type="InterPro" id="IPR051217">
    <property type="entry name" value="Insect_Cuticle_Struc_Prot"/>
</dbReference>
<dbReference type="PANTHER" id="PTHR12236:SF95">
    <property type="entry name" value="CUTICULAR PROTEIN 76BD, ISOFORM C-RELATED"/>
    <property type="match status" value="1"/>
</dbReference>
<name>A0A821PTC9_9NEOP</name>
<evidence type="ECO:0008006" key="7">
    <source>
        <dbReference type="Google" id="ProtNLM"/>
    </source>
</evidence>
<keyword evidence="1 3" id="KW-0193">Cuticle</keyword>
<organism evidence="5 6">
    <name type="scientific">Pieris macdunnoughi</name>
    <dbReference type="NCBI Taxonomy" id="345717"/>
    <lineage>
        <taxon>Eukaryota</taxon>
        <taxon>Metazoa</taxon>
        <taxon>Ecdysozoa</taxon>
        <taxon>Arthropoda</taxon>
        <taxon>Hexapoda</taxon>
        <taxon>Insecta</taxon>
        <taxon>Pterygota</taxon>
        <taxon>Neoptera</taxon>
        <taxon>Endopterygota</taxon>
        <taxon>Lepidoptera</taxon>
        <taxon>Glossata</taxon>
        <taxon>Ditrysia</taxon>
        <taxon>Papilionoidea</taxon>
        <taxon>Pieridae</taxon>
        <taxon>Pierinae</taxon>
        <taxon>Pieris</taxon>
    </lineage>
</organism>
<evidence type="ECO:0000256" key="4">
    <source>
        <dbReference type="SAM" id="SignalP"/>
    </source>
</evidence>
<dbReference type="EMBL" id="CAJOBZ010000006">
    <property type="protein sequence ID" value="CAF4809190.1"/>
    <property type="molecule type" value="Genomic_DNA"/>
</dbReference>
<feature type="chain" id="PRO_5032464335" description="Cuticle protein" evidence="4">
    <location>
        <begin position="20"/>
        <end position="246"/>
    </location>
</feature>
<dbReference type="Proteomes" id="UP000663880">
    <property type="component" value="Unassembled WGS sequence"/>
</dbReference>
<evidence type="ECO:0000256" key="2">
    <source>
        <dbReference type="ARBA" id="ARBA00022729"/>
    </source>
</evidence>
<keyword evidence="6" id="KW-1185">Reference proteome</keyword>
<reference evidence="5" key="1">
    <citation type="submission" date="2021-02" db="EMBL/GenBank/DDBJ databases">
        <authorList>
            <person name="Steward A R."/>
        </authorList>
    </citation>
    <scope>NUCLEOTIDE SEQUENCE</scope>
</reference>
<dbReference type="Pfam" id="PF00379">
    <property type="entry name" value="Chitin_bind_4"/>
    <property type="match status" value="1"/>
</dbReference>
<dbReference type="PANTHER" id="PTHR12236">
    <property type="entry name" value="STRUCTURAL CONTITUENT OF CUTICLE"/>
    <property type="match status" value="1"/>
</dbReference>
<sequence>MNSYLAVSCFLAIVAAAFANPHGLGLIPVHSVESIPNPNYSFNYAVNDPSTGDNKAQWEARNGDQVRGAYSLVEPDGNVRTVEYTADALRGFNAVVRKSGPNINSVAVAAPAIIQAPAIVEPAPVIEQVQEVAPVAQVYETPILDHGAIFDHGPILAPAAPLLNHGPLPAHGPLLPSYGLTAPLAPLAPAPIAPAQILDYFPLIHSAQAPVVSVSGTSYGRNGHVAQRWVAGPLTHGQSLTIRTRH</sequence>
<dbReference type="InterPro" id="IPR000618">
    <property type="entry name" value="Insect_cuticle"/>
</dbReference>
<comment type="caution">
    <text evidence="5">The sequence shown here is derived from an EMBL/GenBank/DDBJ whole genome shotgun (WGS) entry which is preliminary data.</text>
</comment>
<feature type="signal peptide" evidence="4">
    <location>
        <begin position="1"/>
        <end position="19"/>
    </location>
</feature>
<evidence type="ECO:0000256" key="1">
    <source>
        <dbReference type="ARBA" id="ARBA00022460"/>
    </source>
</evidence>
<proteinExistence type="predicted"/>
<evidence type="ECO:0000313" key="6">
    <source>
        <dbReference type="Proteomes" id="UP000663880"/>
    </source>
</evidence>
<dbReference type="GO" id="GO:0042302">
    <property type="term" value="F:structural constituent of cuticle"/>
    <property type="evidence" value="ECO:0007669"/>
    <property type="project" value="UniProtKB-UniRule"/>
</dbReference>
<keyword evidence="2 4" id="KW-0732">Signal</keyword>
<accession>A0A821PTC9</accession>
<dbReference type="AlphaFoldDB" id="A0A821PTC9"/>
<dbReference type="GO" id="GO:0005615">
    <property type="term" value="C:extracellular space"/>
    <property type="evidence" value="ECO:0007669"/>
    <property type="project" value="TreeGrafter"/>
</dbReference>
<dbReference type="PROSITE" id="PS00233">
    <property type="entry name" value="CHIT_BIND_RR_1"/>
    <property type="match status" value="1"/>
</dbReference>
<dbReference type="PROSITE" id="PS51155">
    <property type="entry name" value="CHIT_BIND_RR_2"/>
    <property type="match status" value="1"/>
</dbReference>